<protein>
    <submittedName>
        <fullName evidence="1">Uncharacterized protein</fullName>
    </submittedName>
</protein>
<dbReference type="Proteomes" id="UP000195569">
    <property type="component" value="Unassembled WGS sequence"/>
</dbReference>
<evidence type="ECO:0000313" key="1">
    <source>
        <dbReference type="EMBL" id="SIT48927.1"/>
    </source>
</evidence>
<name>A0A1N7SNM4_9BURK</name>
<accession>A0A1N7SNM4</accession>
<keyword evidence="2" id="KW-1185">Reference proteome</keyword>
<sequence>MRFMRCANARMASVGTRESWIAKYDTFFILNKATFRGPRQSGALHRDMGSTPLLAARAATG</sequence>
<dbReference type="AlphaFoldDB" id="A0A1N7SNM4"/>
<comment type="caution">
    <text evidence="1">The sequence shown here is derived from an EMBL/GenBank/DDBJ whole genome shotgun (WGS) entry which is preliminary data.</text>
</comment>
<dbReference type="EMBL" id="CYGY02000067">
    <property type="protein sequence ID" value="SIT48927.1"/>
    <property type="molecule type" value="Genomic_DNA"/>
</dbReference>
<evidence type="ECO:0000313" key="2">
    <source>
        <dbReference type="Proteomes" id="UP000195569"/>
    </source>
</evidence>
<proteinExistence type="predicted"/>
<reference evidence="1" key="1">
    <citation type="submission" date="2016-12" db="EMBL/GenBank/DDBJ databases">
        <authorList>
            <person name="Moulin L."/>
        </authorList>
    </citation>
    <scope>NUCLEOTIDE SEQUENCE [LARGE SCALE GENOMIC DNA]</scope>
    <source>
        <strain evidence="1">STM 7183</strain>
    </source>
</reference>
<gene>
    <name evidence="1" type="ORF">BN2476_670008</name>
</gene>
<organism evidence="1 2">
    <name type="scientific">Paraburkholderia piptadeniae</name>
    <dbReference type="NCBI Taxonomy" id="1701573"/>
    <lineage>
        <taxon>Bacteria</taxon>
        <taxon>Pseudomonadati</taxon>
        <taxon>Pseudomonadota</taxon>
        <taxon>Betaproteobacteria</taxon>
        <taxon>Burkholderiales</taxon>
        <taxon>Burkholderiaceae</taxon>
        <taxon>Paraburkholderia</taxon>
    </lineage>
</organism>